<dbReference type="PANTHER" id="PTHR10309:SF0">
    <property type="entry name" value="MANNOSE-6-PHOSPHATE ISOMERASE"/>
    <property type="match status" value="1"/>
</dbReference>
<organism evidence="9 10">
    <name type="scientific">Arsenicicoccus bolidensis</name>
    <dbReference type="NCBI Taxonomy" id="229480"/>
    <lineage>
        <taxon>Bacteria</taxon>
        <taxon>Bacillati</taxon>
        <taxon>Actinomycetota</taxon>
        <taxon>Actinomycetes</taxon>
        <taxon>Micrococcales</taxon>
        <taxon>Intrasporangiaceae</taxon>
        <taxon>Arsenicicoccus</taxon>
    </lineage>
</organism>
<evidence type="ECO:0000256" key="7">
    <source>
        <dbReference type="ARBA" id="ARBA00023235"/>
    </source>
</evidence>
<dbReference type="PIRSF" id="PIRSF001480">
    <property type="entry name" value="Mannose-6-phosphate_isomerase"/>
    <property type="match status" value="1"/>
</dbReference>
<evidence type="ECO:0000256" key="6">
    <source>
        <dbReference type="ARBA" id="ARBA00022833"/>
    </source>
</evidence>
<dbReference type="CDD" id="cd07011">
    <property type="entry name" value="cupin_PMI_type_I_N"/>
    <property type="match status" value="1"/>
</dbReference>
<keyword evidence="5" id="KW-0479">Metal-binding</keyword>
<evidence type="ECO:0000256" key="2">
    <source>
        <dbReference type="ARBA" id="ARBA00001947"/>
    </source>
</evidence>
<dbReference type="NCBIfam" id="TIGR00218">
    <property type="entry name" value="manA"/>
    <property type="match status" value="1"/>
</dbReference>
<evidence type="ECO:0000313" key="9">
    <source>
        <dbReference type="EMBL" id="MCG7321654.1"/>
    </source>
</evidence>
<dbReference type="SUPFAM" id="SSF51182">
    <property type="entry name" value="RmlC-like cupins"/>
    <property type="match status" value="1"/>
</dbReference>
<evidence type="ECO:0000256" key="4">
    <source>
        <dbReference type="ARBA" id="ARBA00011956"/>
    </source>
</evidence>
<sequence length="404" mass="42984">MDRLEAVVQPYDWGSRYVIATLQGRPTPSPGPEAELWIGAHPAAPALLEREQGLTTLHKVISTDPEGELGAGCASRFDGRLPFLLKVLAVEKALSIQVHPDRTQAQEGWAREDAASIPLRDPARNYKDDWPKPEAVLALTEFEALAGFRSAEDAARVVEHLQVPALAPVVEALRGGGAQAQALTTLLHWPMRERDQLLADVEWRCGELADDPAVVDEDRAAFRAAVRIARQHPGDIGLVASLLLQHVVLQPGEGLFMPAGGLHCYLQGTGVELLANSDNVVRAGLTSKHVDVDELLRLLDPSVIVPTLRAVEVAPGITHFETPAPEFDLLRCVVGGSDAGPGAQHLPGDGAPRLLLCLEGEVTVTDGGGDQVVLGRGDTCYSPATDSGLVLTGRGDVVIGTTGR</sequence>
<dbReference type="Proteomes" id="UP001521931">
    <property type="component" value="Unassembled WGS sequence"/>
</dbReference>
<evidence type="ECO:0000256" key="1">
    <source>
        <dbReference type="ARBA" id="ARBA00000757"/>
    </source>
</evidence>
<proteinExistence type="inferred from homology"/>
<dbReference type="InterPro" id="IPR014710">
    <property type="entry name" value="RmlC-like_jellyroll"/>
</dbReference>
<dbReference type="EC" id="5.3.1.8" evidence="4"/>
<dbReference type="EMBL" id="JAKRCV010000016">
    <property type="protein sequence ID" value="MCG7321654.1"/>
    <property type="molecule type" value="Genomic_DNA"/>
</dbReference>
<dbReference type="InterPro" id="IPR046457">
    <property type="entry name" value="PMI_typeI_cat"/>
</dbReference>
<comment type="cofactor">
    <cofactor evidence="2">
        <name>Zn(2+)</name>
        <dbReference type="ChEBI" id="CHEBI:29105"/>
    </cofactor>
</comment>
<dbReference type="Gene3D" id="1.10.441.10">
    <property type="entry name" value="Phosphomannose Isomerase, domain 2"/>
    <property type="match status" value="1"/>
</dbReference>
<accession>A0ABS9Q1M3</accession>
<dbReference type="PANTHER" id="PTHR10309">
    <property type="entry name" value="MANNOSE-6-PHOSPHATE ISOMERASE"/>
    <property type="match status" value="1"/>
</dbReference>
<dbReference type="RefSeq" id="WP_029210455.1">
    <property type="nucleotide sequence ID" value="NZ_DAMCTM010000042.1"/>
</dbReference>
<feature type="domain" description="Phosphomannose isomerase type I catalytic" evidence="8">
    <location>
        <begin position="3"/>
        <end position="150"/>
    </location>
</feature>
<evidence type="ECO:0000256" key="3">
    <source>
        <dbReference type="ARBA" id="ARBA00010772"/>
    </source>
</evidence>
<reference evidence="9 10" key="1">
    <citation type="submission" date="2022-02" db="EMBL/GenBank/DDBJ databases">
        <title>Uncovering new skin microbiome diversity through culturing and metagenomics.</title>
        <authorList>
            <person name="Conlan S."/>
            <person name="Deming C."/>
            <person name="Nisc Comparative Sequencing Program N."/>
            <person name="Segre J.A."/>
        </authorList>
    </citation>
    <scope>NUCLEOTIDE SEQUENCE [LARGE SCALE GENOMIC DNA]</scope>
    <source>
        <strain evidence="9 10">ACRQZ</strain>
    </source>
</reference>
<name>A0ABS9Q1M3_9MICO</name>
<comment type="caution">
    <text evidence="9">The sequence shown here is derived from an EMBL/GenBank/DDBJ whole genome shotgun (WGS) entry which is preliminary data.</text>
</comment>
<evidence type="ECO:0000313" key="10">
    <source>
        <dbReference type="Proteomes" id="UP001521931"/>
    </source>
</evidence>
<dbReference type="PRINTS" id="PR00714">
    <property type="entry name" value="MAN6PISMRASE"/>
</dbReference>
<dbReference type="GO" id="GO:0004476">
    <property type="term" value="F:mannose-6-phosphate isomerase activity"/>
    <property type="evidence" value="ECO:0007669"/>
    <property type="project" value="UniProtKB-EC"/>
</dbReference>
<dbReference type="Gene3D" id="2.60.120.10">
    <property type="entry name" value="Jelly Rolls"/>
    <property type="match status" value="2"/>
</dbReference>
<evidence type="ECO:0000259" key="8">
    <source>
        <dbReference type="Pfam" id="PF20511"/>
    </source>
</evidence>
<dbReference type="Pfam" id="PF20511">
    <property type="entry name" value="PMI_typeI_cat"/>
    <property type="match status" value="1"/>
</dbReference>
<gene>
    <name evidence="9" type="primary">manA</name>
    <name evidence="9" type="ORF">MHL29_07070</name>
</gene>
<dbReference type="InterPro" id="IPR016305">
    <property type="entry name" value="Mannose-6-P_Isomerase"/>
</dbReference>
<keyword evidence="7 9" id="KW-0413">Isomerase</keyword>
<comment type="catalytic activity">
    <reaction evidence="1">
        <text>D-mannose 6-phosphate = D-fructose 6-phosphate</text>
        <dbReference type="Rhea" id="RHEA:12356"/>
        <dbReference type="ChEBI" id="CHEBI:58735"/>
        <dbReference type="ChEBI" id="CHEBI:61527"/>
        <dbReference type="EC" id="5.3.1.8"/>
    </reaction>
</comment>
<keyword evidence="6" id="KW-0862">Zinc</keyword>
<protein>
    <recommendedName>
        <fullName evidence="4">mannose-6-phosphate isomerase</fullName>
        <ecNumber evidence="4">5.3.1.8</ecNumber>
    </recommendedName>
</protein>
<dbReference type="InterPro" id="IPR011051">
    <property type="entry name" value="RmlC_Cupin_sf"/>
</dbReference>
<keyword evidence="10" id="KW-1185">Reference proteome</keyword>
<evidence type="ECO:0000256" key="5">
    <source>
        <dbReference type="ARBA" id="ARBA00022723"/>
    </source>
</evidence>
<dbReference type="InterPro" id="IPR001250">
    <property type="entry name" value="Man6P_Isoase-1"/>
</dbReference>
<comment type="similarity">
    <text evidence="3">Belongs to the mannose-6-phosphate isomerase type 1 family.</text>
</comment>